<evidence type="ECO:0008006" key="4">
    <source>
        <dbReference type="Google" id="ProtNLM"/>
    </source>
</evidence>
<dbReference type="PROSITE" id="PS51257">
    <property type="entry name" value="PROKAR_LIPOPROTEIN"/>
    <property type="match status" value="1"/>
</dbReference>
<feature type="signal peptide" evidence="1">
    <location>
        <begin position="1"/>
        <end position="22"/>
    </location>
</feature>
<dbReference type="EMBL" id="JBHTMV010000003">
    <property type="protein sequence ID" value="MFD1293544.1"/>
    <property type="molecule type" value="Genomic_DNA"/>
</dbReference>
<comment type="caution">
    <text evidence="2">The sequence shown here is derived from an EMBL/GenBank/DDBJ whole genome shotgun (WGS) entry which is preliminary data.</text>
</comment>
<gene>
    <name evidence="2" type="ORF">ACFQ5N_06830</name>
</gene>
<dbReference type="Proteomes" id="UP001597241">
    <property type="component" value="Unassembled WGS sequence"/>
</dbReference>
<keyword evidence="3" id="KW-1185">Reference proteome</keyword>
<sequence>MKTPYKISAIFLLLFLTFSCTKEVDFDQIDDVDIHTSYLVTLVYFNLEAPDFLTSQNIEEPVQADVIQASFANVSQKYVEKVKLTILTNNEFNRDFNVEIIFFDIDQNPIYQLDPILIPANSTELTTVIEIPSQDIPVVFNTAYYGFIIALSASSDGSVLQPDDVYSLEFKSSLELFFNYKNI</sequence>
<protein>
    <recommendedName>
        <fullName evidence="4">DUF1735 domain-containing protein</fullName>
    </recommendedName>
</protein>
<reference evidence="3" key="1">
    <citation type="journal article" date="2019" name="Int. J. Syst. Evol. Microbiol.">
        <title>The Global Catalogue of Microorganisms (GCM) 10K type strain sequencing project: providing services to taxonomists for standard genome sequencing and annotation.</title>
        <authorList>
            <consortium name="The Broad Institute Genomics Platform"/>
            <consortium name="The Broad Institute Genome Sequencing Center for Infectious Disease"/>
            <person name="Wu L."/>
            <person name="Ma J."/>
        </authorList>
    </citation>
    <scope>NUCLEOTIDE SEQUENCE [LARGE SCALE GENOMIC DNA]</scope>
    <source>
        <strain evidence="3">CCUG 62221</strain>
    </source>
</reference>
<accession>A0ABW3WMS1</accession>
<organism evidence="2 3">
    <name type="scientific">Lutibacter holmesii</name>
    <dbReference type="NCBI Taxonomy" id="1137985"/>
    <lineage>
        <taxon>Bacteria</taxon>
        <taxon>Pseudomonadati</taxon>
        <taxon>Bacteroidota</taxon>
        <taxon>Flavobacteriia</taxon>
        <taxon>Flavobacteriales</taxon>
        <taxon>Flavobacteriaceae</taxon>
        <taxon>Lutibacter</taxon>
    </lineage>
</organism>
<dbReference type="RefSeq" id="WP_386808743.1">
    <property type="nucleotide sequence ID" value="NZ_JBHTMV010000003.1"/>
</dbReference>
<evidence type="ECO:0000313" key="3">
    <source>
        <dbReference type="Proteomes" id="UP001597241"/>
    </source>
</evidence>
<evidence type="ECO:0000313" key="2">
    <source>
        <dbReference type="EMBL" id="MFD1293544.1"/>
    </source>
</evidence>
<feature type="chain" id="PRO_5046558304" description="DUF1735 domain-containing protein" evidence="1">
    <location>
        <begin position="23"/>
        <end position="183"/>
    </location>
</feature>
<proteinExistence type="predicted"/>
<keyword evidence="1" id="KW-0732">Signal</keyword>
<evidence type="ECO:0000256" key="1">
    <source>
        <dbReference type="SAM" id="SignalP"/>
    </source>
</evidence>
<name>A0ABW3WMS1_9FLAO</name>